<name>A0A0F8ZUI0_9ZZZZ</name>
<dbReference type="Pfam" id="PF14947">
    <property type="entry name" value="HTH_45"/>
    <property type="match status" value="1"/>
</dbReference>
<proteinExistence type="predicted"/>
<reference evidence="2" key="1">
    <citation type="journal article" date="2015" name="Nature">
        <title>Complex archaea that bridge the gap between prokaryotes and eukaryotes.</title>
        <authorList>
            <person name="Spang A."/>
            <person name="Saw J.H."/>
            <person name="Jorgensen S.L."/>
            <person name="Zaremba-Niedzwiedzka K."/>
            <person name="Martijn J."/>
            <person name="Lind A.E."/>
            <person name="van Eijk R."/>
            <person name="Schleper C."/>
            <person name="Guy L."/>
            <person name="Ettema T.J."/>
        </authorList>
    </citation>
    <scope>NUCLEOTIDE SEQUENCE</scope>
</reference>
<organism evidence="2">
    <name type="scientific">marine sediment metagenome</name>
    <dbReference type="NCBI Taxonomy" id="412755"/>
    <lineage>
        <taxon>unclassified sequences</taxon>
        <taxon>metagenomes</taxon>
        <taxon>ecological metagenomes</taxon>
    </lineage>
</organism>
<dbReference type="EMBL" id="LAZR01046040">
    <property type="protein sequence ID" value="KKK97468.1"/>
    <property type="molecule type" value="Genomic_DNA"/>
</dbReference>
<dbReference type="AlphaFoldDB" id="A0A0F8ZUI0"/>
<dbReference type="SUPFAM" id="SSF46785">
    <property type="entry name" value="Winged helix' DNA-binding domain"/>
    <property type="match status" value="1"/>
</dbReference>
<protein>
    <recommendedName>
        <fullName evidence="1">ArnR1-like winged helix-turn-helix domain-containing protein</fullName>
    </recommendedName>
</protein>
<dbReference type="Gene3D" id="1.10.10.10">
    <property type="entry name" value="Winged helix-like DNA-binding domain superfamily/Winged helix DNA-binding domain"/>
    <property type="match status" value="1"/>
</dbReference>
<accession>A0A0F8ZUI0</accession>
<evidence type="ECO:0000313" key="2">
    <source>
        <dbReference type="EMBL" id="KKK97468.1"/>
    </source>
</evidence>
<evidence type="ECO:0000259" key="1">
    <source>
        <dbReference type="Pfam" id="PF14947"/>
    </source>
</evidence>
<gene>
    <name evidence="2" type="ORF">LCGC14_2652460</name>
</gene>
<dbReference type="InterPro" id="IPR036388">
    <property type="entry name" value="WH-like_DNA-bd_sf"/>
</dbReference>
<dbReference type="InterPro" id="IPR036390">
    <property type="entry name" value="WH_DNA-bd_sf"/>
</dbReference>
<dbReference type="InterPro" id="IPR038723">
    <property type="entry name" value="ArnR1-like_HTH"/>
</dbReference>
<sequence>MKRQKRTGLEIIKEILGIILLNRNIATTRLLYRANLSVPSFKEYTESLIKKELINITTTSKKNLNGDPISRETRHYNLTECGRQYLEDYQVVDNFIEKYGMNEEDEI</sequence>
<comment type="caution">
    <text evidence="2">The sequence shown here is derived from an EMBL/GenBank/DDBJ whole genome shotgun (WGS) entry which is preliminary data.</text>
</comment>
<feature type="domain" description="ArnR1-like winged helix-turn-helix" evidence="1">
    <location>
        <begin position="5"/>
        <end position="94"/>
    </location>
</feature>